<dbReference type="InterPro" id="IPR046548">
    <property type="entry name" value="DUF6804"/>
</dbReference>
<dbReference type="Pfam" id="PF20619">
    <property type="entry name" value="DUF6804"/>
    <property type="match status" value="1"/>
</dbReference>
<name>A0ABT8KBD6_9MICO</name>
<feature type="transmembrane region" description="Helical" evidence="1">
    <location>
        <begin position="88"/>
        <end position="107"/>
    </location>
</feature>
<gene>
    <name evidence="2" type="ORF">P5G50_09810</name>
</gene>
<reference evidence="2" key="1">
    <citation type="submission" date="2023-06" db="EMBL/GenBank/DDBJ databases">
        <title>MT1 and MT2 Draft Genomes of Novel Species.</title>
        <authorList>
            <person name="Venkateswaran K."/>
        </authorList>
    </citation>
    <scope>NUCLEOTIDE SEQUENCE</scope>
    <source>
        <strain evidence="2">F6_8S_P_1B</strain>
    </source>
</reference>
<proteinExistence type="predicted"/>
<evidence type="ECO:0000256" key="1">
    <source>
        <dbReference type="SAM" id="Phobius"/>
    </source>
</evidence>
<protein>
    <recommendedName>
        <fullName evidence="4">SPW repeat-containing protein</fullName>
    </recommendedName>
</protein>
<evidence type="ECO:0000313" key="3">
    <source>
        <dbReference type="Proteomes" id="UP001174208"/>
    </source>
</evidence>
<organism evidence="2 3">
    <name type="scientific">Leifsonia williamsii</name>
    <dbReference type="NCBI Taxonomy" id="3035919"/>
    <lineage>
        <taxon>Bacteria</taxon>
        <taxon>Bacillati</taxon>
        <taxon>Actinomycetota</taxon>
        <taxon>Actinomycetes</taxon>
        <taxon>Micrococcales</taxon>
        <taxon>Microbacteriaceae</taxon>
        <taxon>Leifsonia</taxon>
    </lineage>
</organism>
<dbReference type="Proteomes" id="UP001174208">
    <property type="component" value="Unassembled WGS sequence"/>
</dbReference>
<keyword evidence="3" id="KW-1185">Reference proteome</keyword>
<feature type="transmembrane region" description="Helical" evidence="1">
    <location>
        <begin position="38"/>
        <end position="56"/>
    </location>
</feature>
<feature type="transmembrane region" description="Helical" evidence="1">
    <location>
        <begin position="63"/>
        <end position="82"/>
    </location>
</feature>
<evidence type="ECO:0008006" key="4">
    <source>
        <dbReference type="Google" id="ProtNLM"/>
    </source>
</evidence>
<keyword evidence="1" id="KW-0812">Transmembrane</keyword>
<dbReference type="EMBL" id="JAROCF010000001">
    <property type="protein sequence ID" value="MDN4614749.1"/>
    <property type="molecule type" value="Genomic_DNA"/>
</dbReference>
<comment type="caution">
    <text evidence="2">The sequence shown here is derived from an EMBL/GenBank/DDBJ whole genome shotgun (WGS) entry which is preliminary data.</text>
</comment>
<keyword evidence="1" id="KW-0472">Membrane</keyword>
<sequence length="115" mass="12148">MSASRTPQPPAVNRAALAPGLLGAIVLLAGLGLLGGEWYLFVQYGASILALILCVFAGQARAWWWLLGLIPLAIVFNPVLPLPIDDTLLRVLHVAGAVLFVCAGILIKIPADGRR</sequence>
<accession>A0ABT8KBD6</accession>
<keyword evidence="1" id="KW-1133">Transmembrane helix</keyword>
<feature type="transmembrane region" description="Helical" evidence="1">
    <location>
        <begin position="12"/>
        <end position="32"/>
    </location>
</feature>
<dbReference type="RefSeq" id="WP_301212588.1">
    <property type="nucleotide sequence ID" value="NZ_JAROCF010000001.1"/>
</dbReference>
<evidence type="ECO:0000313" key="2">
    <source>
        <dbReference type="EMBL" id="MDN4614749.1"/>
    </source>
</evidence>